<reference evidence="4" key="1">
    <citation type="submission" date="2021-02" db="EMBL/GenBank/DDBJ databases">
        <title>Salinimicrobium sp. nov. isolated from seawater in Tongyeong, Republic of Korea.</title>
        <authorList>
            <person name="Lee S.-J."/>
        </authorList>
    </citation>
    <scope>NUCLEOTIDE SEQUENCE</scope>
    <source>
        <strain evidence="4">HN-2-9-2</strain>
    </source>
</reference>
<gene>
    <name evidence="4" type="ORF">JRG66_00515</name>
</gene>
<dbReference type="SUPFAM" id="SSF56988">
    <property type="entry name" value="Anthrax protective antigen"/>
    <property type="match status" value="1"/>
</dbReference>
<organism evidence="4 5">
    <name type="scientific">Salinimicrobium tongyeongense</name>
    <dbReference type="NCBI Taxonomy" id="2809707"/>
    <lineage>
        <taxon>Bacteria</taxon>
        <taxon>Pseudomonadati</taxon>
        <taxon>Bacteroidota</taxon>
        <taxon>Flavobacteriia</taxon>
        <taxon>Flavobacteriales</taxon>
        <taxon>Flavobacteriaceae</taxon>
        <taxon>Salinimicrobium</taxon>
    </lineage>
</organism>
<dbReference type="PANTHER" id="PTHR43751">
    <property type="entry name" value="SULFATASE"/>
    <property type="match status" value="1"/>
</dbReference>
<dbReference type="Pfam" id="PF00884">
    <property type="entry name" value="Sulfatase"/>
    <property type="match status" value="1"/>
</dbReference>
<dbReference type="InterPro" id="IPR037524">
    <property type="entry name" value="PA14/GLEYA"/>
</dbReference>
<dbReference type="InterPro" id="IPR024607">
    <property type="entry name" value="Sulfatase_CS"/>
</dbReference>
<evidence type="ECO:0000259" key="3">
    <source>
        <dbReference type="PROSITE" id="PS51820"/>
    </source>
</evidence>
<dbReference type="Proteomes" id="UP001163981">
    <property type="component" value="Chromosome"/>
</dbReference>
<keyword evidence="5" id="KW-1185">Reference proteome</keyword>
<dbReference type="PROSITE" id="PS51820">
    <property type="entry name" value="PA14"/>
    <property type="match status" value="1"/>
</dbReference>
<feature type="domain" description="PA14" evidence="3">
    <location>
        <begin position="541"/>
        <end position="679"/>
    </location>
</feature>
<sequence>MCNYAIGQEVTLKEQQPNIIFILVDDMGYGDVGRFFQNERRQQEPSSPWLETPALDKMAENGAIFTQHYTSAPVCAPSRASLLTGLSQGQSEIRDNQFDKALPDNHTLGSVLQKAGYHTAVIGKWGLQGIVSKENENPQHWPAYPTKRGFDYFYGYVRHRDGHEHYPVEGIFGGSKEVWENNKEVSAGLEKAYTTDLWTAVAKKWITQKAQKNKKPFFLYLSYDTPHAVLELPTQAYPEGGGLNGGIQFLGTPGKMINTASGTPDSWTEPVYAEAVYDHDQRPETAPVPWPATYKRYATSIRRIDRAVGDIIKLLQDLEIDSNTIVVFASDNGPSIESYLPAEYAANQANFFDSFGPYNGIKRDVLEGGLRTPLIVQWPEKIAKNRIIKSPSIFYDWLPTFTDAAGLPAPVNSNGTSLLPAFIQEGKVQQGNVYVEYFQNGSTPAYPEFAASNRGKVRNQMQMLRVGDMVGLRYNIQSHDDDFEIYNVTDDPAQSKNLAKSTSYKGLQEKMKAKVLQMRRINSSAPRPYDSVPIPSVKGTRKKKGLIWKSYDGKYPWLPKTEDLKVAAKGTVKEPNFNEIKEMGHDIFLFEGFLDIPEDGKYEFYLNANSNYFLKLHEINLIDGDHNFKEVEIQEAQIFLQKGLHPFKLYYKNKKNEKPQLELEWKIPKDSKNVISSKYFFRS</sequence>
<dbReference type="InterPro" id="IPR000917">
    <property type="entry name" value="Sulfatase_N"/>
</dbReference>
<evidence type="ECO:0000256" key="1">
    <source>
        <dbReference type="ARBA" id="ARBA00008779"/>
    </source>
</evidence>
<dbReference type="PROSITE" id="PS00523">
    <property type="entry name" value="SULFATASE_1"/>
    <property type="match status" value="1"/>
</dbReference>
<dbReference type="InterPro" id="IPR017850">
    <property type="entry name" value="Alkaline_phosphatase_core_sf"/>
</dbReference>
<dbReference type="PANTHER" id="PTHR43751:SF3">
    <property type="entry name" value="SULFATASE N-TERMINAL DOMAIN-CONTAINING PROTEIN"/>
    <property type="match status" value="1"/>
</dbReference>
<dbReference type="InterPro" id="IPR011658">
    <property type="entry name" value="PA14_dom"/>
</dbReference>
<dbReference type="Gene3D" id="3.40.720.10">
    <property type="entry name" value="Alkaline Phosphatase, subunit A"/>
    <property type="match status" value="1"/>
</dbReference>
<accession>A0ABY6NRY6</accession>
<proteinExistence type="inferred from homology"/>
<dbReference type="InterPro" id="IPR052701">
    <property type="entry name" value="GAG_Ulvan_Degrading_Sulfatases"/>
</dbReference>
<name>A0ABY6NRY6_9FLAO</name>
<dbReference type="SUPFAM" id="SSF53649">
    <property type="entry name" value="Alkaline phosphatase-like"/>
    <property type="match status" value="1"/>
</dbReference>
<dbReference type="Gene3D" id="3.90.182.10">
    <property type="entry name" value="Toxin - Anthrax Protective Antigen,domain 1"/>
    <property type="match status" value="1"/>
</dbReference>
<dbReference type="Pfam" id="PF07691">
    <property type="entry name" value="PA14"/>
    <property type="match status" value="1"/>
</dbReference>
<evidence type="ECO:0000256" key="2">
    <source>
        <dbReference type="ARBA" id="ARBA00022801"/>
    </source>
</evidence>
<evidence type="ECO:0000313" key="4">
    <source>
        <dbReference type="EMBL" id="UZH55421.1"/>
    </source>
</evidence>
<comment type="similarity">
    <text evidence="1">Belongs to the sulfatase family.</text>
</comment>
<evidence type="ECO:0000313" key="5">
    <source>
        <dbReference type="Proteomes" id="UP001163981"/>
    </source>
</evidence>
<protein>
    <submittedName>
        <fullName evidence="4">Sulfatase-like hydrolase/transferase</fullName>
    </submittedName>
</protein>
<keyword evidence="2" id="KW-0378">Hydrolase</keyword>
<dbReference type="RefSeq" id="WP_265163782.1">
    <property type="nucleotide sequence ID" value="NZ_CP069620.1"/>
</dbReference>
<dbReference type="EMBL" id="CP069620">
    <property type="protein sequence ID" value="UZH55421.1"/>
    <property type="molecule type" value="Genomic_DNA"/>
</dbReference>